<keyword evidence="4 6" id="KW-0274">FAD</keyword>
<dbReference type="InterPro" id="IPR046373">
    <property type="entry name" value="Acyl-CoA_Oxase/DH_mid-dom_sf"/>
</dbReference>
<dbReference type="Pfam" id="PF00441">
    <property type="entry name" value="Acyl-CoA_dh_1"/>
    <property type="match status" value="1"/>
</dbReference>
<dbReference type="Pfam" id="PF02770">
    <property type="entry name" value="Acyl-CoA_dh_M"/>
    <property type="match status" value="1"/>
</dbReference>
<feature type="domain" description="Acyl-CoA dehydrogenase/oxidase N-terminal" evidence="9">
    <location>
        <begin position="6"/>
        <end position="119"/>
    </location>
</feature>
<evidence type="ECO:0000313" key="10">
    <source>
        <dbReference type="EMBL" id="MFC4464101.1"/>
    </source>
</evidence>
<gene>
    <name evidence="10" type="ORF">ACFPH6_05900</name>
</gene>
<dbReference type="InterPro" id="IPR036250">
    <property type="entry name" value="AcylCo_DH-like_C"/>
</dbReference>
<dbReference type="EMBL" id="JBHSFG010000011">
    <property type="protein sequence ID" value="MFC4464101.1"/>
    <property type="molecule type" value="Genomic_DNA"/>
</dbReference>
<dbReference type="PANTHER" id="PTHR43884:SF20">
    <property type="entry name" value="ACYL-COA DEHYDROGENASE FADE28"/>
    <property type="match status" value="1"/>
</dbReference>
<sequence length="386" mass="40830">MDLTFSEEQDELRKVVRSFLTKYSGEADVRRLAADPRGYDRAVWRRMGAELGLQGLAVPEEYGGSGFGYVDLGVVFEEAGRALLCAPYFATVALAAEALLRCDDEQARSELLPGIASGESVATLALTEDSGRWDEQGIRLTARETAGGTAGQTTGGTAGGAEWQLTGAKTYVPDGHVADLLLVAARTPSGISLFAVDAGAPGLTRTPLPTLDETRKQARVEFTDTPARLLGTEGTAWPVLERTLATASVLLAAEQVGGAAAALDAAVEYAGIREQYGRPIGSFQGIKHKCADMLVEIESARSAAYGGLWALDAGDETEIAVSAALAQAFCSEAFTRVAGDNIQVHGGIGFTWEHPAHLYLKRAKSSEVLLGTPSYHRELLATRLGI</sequence>
<comment type="cofactor">
    <cofactor evidence="1 6">
        <name>FAD</name>
        <dbReference type="ChEBI" id="CHEBI:57692"/>
    </cofactor>
</comment>
<feature type="domain" description="Acyl-CoA oxidase/dehydrogenase middle" evidence="8">
    <location>
        <begin position="125"/>
        <end position="210"/>
    </location>
</feature>
<dbReference type="InterPro" id="IPR013786">
    <property type="entry name" value="AcylCoA_DH/ox_N"/>
</dbReference>
<organism evidence="10 11">
    <name type="scientific">Streptomyces xiangluensis</name>
    <dbReference type="NCBI Taxonomy" id="2665720"/>
    <lineage>
        <taxon>Bacteria</taxon>
        <taxon>Bacillati</taxon>
        <taxon>Actinomycetota</taxon>
        <taxon>Actinomycetes</taxon>
        <taxon>Kitasatosporales</taxon>
        <taxon>Streptomycetaceae</taxon>
        <taxon>Streptomyces</taxon>
    </lineage>
</organism>
<dbReference type="InterPro" id="IPR009100">
    <property type="entry name" value="AcylCoA_DH/oxidase_NM_dom_sf"/>
</dbReference>
<dbReference type="CDD" id="cd00567">
    <property type="entry name" value="ACAD"/>
    <property type="match status" value="1"/>
</dbReference>
<dbReference type="PANTHER" id="PTHR43884">
    <property type="entry name" value="ACYL-COA DEHYDROGENASE"/>
    <property type="match status" value="1"/>
</dbReference>
<proteinExistence type="inferred from homology"/>
<dbReference type="Gene3D" id="1.20.140.10">
    <property type="entry name" value="Butyryl-CoA Dehydrogenase, subunit A, domain 3"/>
    <property type="match status" value="1"/>
</dbReference>
<dbReference type="Pfam" id="PF02771">
    <property type="entry name" value="Acyl-CoA_dh_N"/>
    <property type="match status" value="1"/>
</dbReference>
<evidence type="ECO:0000256" key="1">
    <source>
        <dbReference type="ARBA" id="ARBA00001974"/>
    </source>
</evidence>
<accession>A0ABV8YLP5</accession>
<dbReference type="InterPro" id="IPR006091">
    <property type="entry name" value="Acyl-CoA_Oxase/DH_mid-dom"/>
</dbReference>
<dbReference type="GO" id="GO:0016491">
    <property type="term" value="F:oxidoreductase activity"/>
    <property type="evidence" value="ECO:0007669"/>
    <property type="project" value="UniProtKB-KW"/>
</dbReference>
<keyword evidence="5 6" id="KW-0560">Oxidoreductase</keyword>
<evidence type="ECO:0000256" key="6">
    <source>
        <dbReference type="RuleBase" id="RU362125"/>
    </source>
</evidence>
<dbReference type="InterPro" id="IPR037069">
    <property type="entry name" value="AcylCoA_DH/ox_N_sf"/>
</dbReference>
<dbReference type="RefSeq" id="WP_386338231.1">
    <property type="nucleotide sequence ID" value="NZ_JBHSFG010000011.1"/>
</dbReference>
<evidence type="ECO:0000256" key="5">
    <source>
        <dbReference type="ARBA" id="ARBA00023002"/>
    </source>
</evidence>
<evidence type="ECO:0000259" key="7">
    <source>
        <dbReference type="Pfam" id="PF00441"/>
    </source>
</evidence>
<evidence type="ECO:0000256" key="2">
    <source>
        <dbReference type="ARBA" id="ARBA00009347"/>
    </source>
</evidence>
<dbReference type="Gene3D" id="1.10.540.10">
    <property type="entry name" value="Acyl-CoA dehydrogenase/oxidase, N-terminal domain"/>
    <property type="match status" value="1"/>
</dbReference>
<dbReference type="SUPFAM" id="SSF47203">
    <property type="entry name" value="Acyl-CoA dehydrogenase C-terminal domain-like"/>
    <property type="match status" value="1"/>
</dbReference>
<dbReference type="EC" id="1.-.-.-" evidence="10"/>
<comment type="caution">
    <text evidence="10">The sequence shown here is derived from an EMBL/GenBank/DDBJ whole genome shotgun (WGS) entry which is preliminary data.</text>
</comment>
<dbReference type="Gene3D" id="2.40.110.10">
    <property type="entry name" value="Butyryl-CoA Dehydrogenase, subunit A, domain 2"/>
    <property type="match status" value="1"/>
</dbReference>
<comment type="similarity">
    <text evidence="2 6">Belongs to the acyl-CoA dehydrogenase family.</text>
</comment>
<protein>
    <submittedName>
        <fullName evidence="10">Acyl-CoA dehydrogenase family protein</fullName>
        <ecNumber evidence="10">1.-.-.-</ecNumber>
    </submittedName>
</protein>
<evidence type="ECO:0000259" key="9">
    <source>
        <dbReference type="Pfam" id="PF02771"/>
    </source>
</evidence>
<keyword evidence="3 6" id="KW-0285">Flavoprotein</keyword>
<dbReference type="InterPro" id="IPR009075">
    <property type="entry name" value="AcylCo_DH/oxidase_C"/>
</dbReference>
<evidence type="ECO:0000259" key="8">
    <source>
        <dbReference type="Pfam" id="PF02770"/>
    </source>
</evidence>
<evidence type="ECO:0000256" key="3">
    <source>
        <dbReference type="ARBA" id="ARBA00022630"/>
    </source>
</evidence>
<reference evidence="11" key="1">
    <citation type="journal article" date="2019" name="Int. J. Syst. Evol. Microbiol.">
        <title>The Global Catalogue of Microorganisms (GCM) 10K type strain sequencing project: providing services to taxonomists for standard genome sequencing and annotation.</title>
        <authorList>
            <consortium name="The Broad Institute Genomics Platform"/>
            <consortium name="The Broad Institute Genome Sequencing Center for Infectious Disease"/>
            <person name="Wu L."/>
            <person name="Ma J."/>
        </authorList>
    </citation>
    <scope>NUCLEOTIDE SEQUENCE [LARGE SCALE GENOMIC DNA]</scope>
    <source>
        <strain evidence="11">DT43</strain>
    </source>
</reference>
<evidence type="ECO:0000256" key="4">
    <source>
        <dbReference type="ARBA" id="ARBA00022827"/>
    </source>
</evidence>
<keyword evidence="11" id="KW-1185">Reference proteome</keyword>
<name>A0ABV8YLP5_9ACTN</name>
<evidence type="ECO:0000313" key="11">
    <source>
        <dbReference type="Proteomes" id="UP001596012"/>
    </source>
</evidence>
<dbReference type="Proteomes" id="UP001596012">
    <property type="component" value="Unassembled WGS sequence"/>
</dbReference>
<feature type="domain" description="Acyl-CoA dehydrogenase/oxidase C-terminal" evidence="7">
    <location>
        <begin position="237"/>
        <end position="384"/>
    </location>
</feature>
<dbReference type="SUPFAM" id="SSF56645">
    <property type="entry name" value="Acyl-CoA dehydrogenase NM domain-like"/>
    <property type="match status" value="1"/>
</dbReference>